<dbReference type="PANTHER" id="PTHR12277:SF81">
    <property type="entry name" value="PROTEIN ABHD13"/>
    <property type="match status" value="1"/>
</dbReference>
<dbReference type="GO" id="GO:0016787">
    <property type="term" value="F:hydrolase activity"/>
    <property type="evidence" value="ECO:0007669"/>
    <property type="project" value="UniProtKB-KW"/>
</dbReference>
<protein>
    <submittedName>
        <fullName evidence="3">Alpha/beta hydrolase</fullName>
    </submittedName>
</protein>
<dbReference type="AlphaFoldDB" id="A0A6H1U5Z9"/>
<dbReference type="PANTHER" id="PTHR12277">
    <property type="entry name" value="ALPHA/BETA HYDROLASE DOMAIN-CONTAINING PROTEIN"/>
    <property type="match status" value="1"/>
</dbReference>
<evidence type="ECO:0000313" key="3">
    <source>
        <dbReference type="EMBL" id="QIZ73797.1"/>
    </source>
</evidence>
<dbReference type="Proteomes" id="UP000500857">
    <property type="component" value="Chromosome"/>
</dbReference>
<feature type="domain" description="Serine hydrolase" evidence="1">
    <location>
        <begin position="189"/>
        <end position="243"/>
    </location>
</feature>
<dbReference type="InterPro" id="IPR005645">
    <property type="entry name" value="FSH-like_dom"/>
</dbReference>
<feature type="domain" description="Serine aminopeptidase S33" evidence="2">
    <location>
        <begin position="67"/>
        <end position="184"/>
    </location>
</feature>
<evidence type="ECO:0000259" key="1">
    <source>
        <dbReference type="Pfam" id="PF03959"/>
    </source>
</evidence>
<reference evidence="3 4" key="1">
    <citation type="submission" date="2020-04" db="EMBL/GenBank/DDBJ databases">
        <authorList>
            <person name="Basu S."/>
            <person name="Maruthanayagam V."/>
            <person name="Chakraborty S."/>
            <person name="Pramanik A."/>
            <person name="Mukherjee J."/>
            <person name="Brink B."/>
        </authorList>
    </citation>
    <scope>NUCLEOTIDE SEQUENCE [LARGE SCALE GENOMIC DNA]</scope>
    <source>
        <strain evidence="3 4">AP17</strain>
    </source>
</reference>
<dbReference type="Pfam" id="PF12146">
    <property type="entry name" value="Hydrolase_4"/>
    <property type="match status" value="1"/>
</dbReference>
<evidence type="ECO:0000259" key="2">
    <source>
        <dbReference type="Pfam" id="PF12146"/>
    </source>
</evidence>
<name>A0A6H1U5Z9_9CYAN</name>
<accession>A0A6H1U5Z9</accession>
<keyword evidence="3" id="KW-0378">Hydrolase</keyword>
<keyword evidence="4" id="KW-1185">Reference proteome</keyword>
<dbReference type="Gene3D" id="3.40.50.1820">
    <property type="entry name" value="alpha/beta hydrolase"/>
    <property type="match status" value="1"/>
</dbReference>
<evidence type="ECO:0000313" key="4">
    <source>
        <dbReference type="Proteomes" id="UP000500857"/>
    </source>
</evidence>
<gene>
    <name evidence="3" type="ORF">HCG48_16965</name>
</gene>
<dbReference type="EMBL" id="CP051167">
    <property type="protein sequence ID" value="QIZ73797.1"/>
    <property type="molecule type" value="Genomic_DNA"/>
</dbReference>
<dbReference type="InterPro" id="IPR029058">
    <property type="entry name" value="AB_hydrolase_fold"/>
</dbReference>
<organism evidence="3 4">
    <name type="scientific">Oxynema aestuarii AP17</name>
    <dbReference type="NCBI Taxonomy" id="2064643"/>
    <lineage>
        <taxon>Bacteria</taxon>
        <taxon>Bacillati</taxon>
        <taxon>Cyanobacteriota</taxon>
        <taxon>Cyanophyceae</taxon>
        <taxon>Oscillatoriophycideae</taxon>
        <taxon>Oscillatoriales</taxon>
        <taxon>Oscillatoriaceae</taxon>
        <taxon>Oxynema</taxon>
        <taxon>Oxynema aestuarii</taxon>
    </lineage>
</organism>
<dbReference type="InterPro" id="IPR022742">
    <property type="entry name" value="Hydrolase_4"/>
</dbReference>
<dbReference type="Pfam" id="PF03959">
    <property type="entry name" value="FSH1"/>
    <property type="match status" value="1"/>
</dbReference>
<dbReference type="SUPFAM" id="SSF53474">
    <property type="entry name" value="alpha/beta-Hydrolases"/>
    <property type="match status" value="1"/>
</dbReference>
<dbReference type="KEGG" id="oxy:HCG48_16965"/>
<sequence>MGAIAYGGICLYLFARQNRFIFFPTRAIHTSPADYGVAYEDIWLDIPDNRKGERIHGWWLPHPEGERPTGVLLYLHGNGSNVGANLEAALRFREFGFSVLLVDYRGYGRSQGDFPTETSVYRDAERAWDYLTRERGIQPGEIFIYGHSLGGAVAIDLAARNPNAAGAIVEASFTSMRDMVDYQYPFFQVFPVDFLLTHEFDSLSKVRTLNMPILFVHGARDAVVPASMSARLYDAAPEPKRLLMIPEADHHNIGAIARERYFKAMEDLVAITNPLEAKNP</sequence>
<proteinExistence type="predicted"/>